<dbReference type="InterPro" id="IPR046886">
    <property type="entry name" value="RsmE_MTase_dom"/>
</dbReference>
<evidence type="ECO:0000313" key="17">
    <source>
        <dbReference type="Proteomes" id="UP000282574"/>
    </source>
</evidence>
<dbReference type="InterPro" id="IPR046887">
    <property type="entry name" value="RsmE_PUA-like"/>
</dbReference>
<feature type="domain" description="Ribosomal RNA small subunit methyltransferase E PUA-like" evidence="15">
    <location>
        <begin position="21"/>
        <end position="58"/>
    </location>
</feature>
<evidence type="ECO:0000256" key="3">
    <source>
        <dbReference type="ARBA" id="ARBA00012328"/>
    </source>
</evidence>
<comment type="similarity">
    <text evidence="2 12">Belongs to the RNA methyltransferase RsmE family.</text>
</comment>
<dbReference type="Pfam" id="PF04452">
    <property type="entry name" value="Methyltrans_RNA"/>
    <property type="match status" value="2"/>
</dbReference>
<evidence type="ECO:0000256" key="13">
    <source>
        <dbReference type="SAM" id="MobiDB-lite"/>
    </source>
</evidence>
<dbReference type="AlphaFoldDB" id="A0AB37UNQ7"/>
<accession>A0AB37UNQ7</accession>
<evidence type="ECO:0000256" key="6">
    <source>
        <dbReference type="ARBA" id="ARBA00022552"/>
    </source>
</evidence>
<evidence type="ECO:0000256" key="1">
    <source>
        <dbReference type="ARBA" id="ARBA00004496"/>
    </source>
</evidence>
<evidence type="ECO:0000256" key="12">
    <source>
        <dbReference type="PIRNR" id="PIRNR015601"/>
    </source>
</evidence>
<dbReference type="InterPro" id="IPR029026">
    <property type="entry name" value="tRNA_m1G_MTases_N"/>
</dbReference>
<dbReference type="EC" id="2.1.1.193" evidence="3 12"/>
<evidence type="ECO:0000313" key="16">
    <source>
        <dbReference type="EMBL" id="RUT13025.1"/>
    </source>
</evidence>
<protein>
    <recommendedName>
        <fullName evidence="4 12">Ribosomal RNA small subunit methyltransferase E</fullName>
        <ecNumber evidence="3 12">2.1.1.193</ecNumber>
    </recommendedName>
</protein>
<dbReference type="GO" id="GO:0070475">
    <property type="term" value="P:rRNA base methylation"/>
    <property type="evidence" value="ECO:0007669"/>
    <property type="project" value="TreeGrafter"/>
</dbReference>
<comment type="subcellular location">
    <subcellularLocation>
        <location evidence="1 12">Cytoplasm</location>
    </subcellularLocation>
</comment>
<comment type="caution">
    <text evidence="16">The sequence shown here is derived from an EMBL/GenBank/DDBJ whole genome shotgun (WGS) entry which is preliminary data.</text>
</comment>
<dbReference type="SUPFAM" id="SSF75217">
    <property type="entry name" value="alpha/beta knot"/>
    <property type="match status" value="2"/>
</dbReference>
<dbReference type="SUPFAM" id="SSF88697">
    <property type="entry name" value="PUA domain-like"/>
    <property type="match status" value="1"/>
</dbReference>
<feature type="domain" description="Ribosomal RNA small subunit methyltransferase E methyltransferase" evidence="14">
    <location>
        <begin position="71"/>
        <end position="171"/>
    </location>
</feature>
<evidence type="ECO:0000256" key="8">
    <source>
        <dbReference type="ARBA" id="ARBA00022679"/>
    </source>
</evidence>
<evidence type="ECO:0000256" key="2">
    <source>
        <dbReference type="ARBA" id="ARBA00005528"/>
    </source>
</evidence>
<dbReference type="InterPro" id="IPR015947">
    <property type="entry name" value="PUA-like_sf"/>
</dbReference>
<feature type="compositionally biased region" description="Low complexity" evidence="13">
    <location>
        <begin position="210"/>
        <end position="224"/>
    </location>
</feature>
<dbReference type="InterPro" id="IPR006700">
    <property type="entry name" value="RsmE"/>
</dbReference>
<feature type="region of interest" description="Disordered" evidence="13">
    <location>
        <begin position="175"/>
        <end position="229"/>
    </location>
</feature>
<sequence length="291" mass="31288">MSQLQRIVIAPAQLQQQQIALTSQQQHYLTRVLRLRQGDRFIAMDGKGQWWLAVLAETTAQILEQMQVQTELPVEITLMVALPKGNGFDEVVRACTELGVNCFAPVTSDRTLLHPSPQKLDRWRRIAIEAAEQSERQIVPTILDPVPFSTGLLSVTGDRKYICVARGNSPHLFTSLQSIPPSPPSKGGLQDSLPALSGELDSSHPPLQENSSPPSQGNSSPPLQGGLGGSIVIATGAEGGWTTNEVENAIAAGFQPVSLGKRILRAVTAPIVAVSQISAIIEMSRNSENPA</sequence>
<dbReference type="InterPro" id="IPR029028">
    <property type="entry name" value="Alpha/beta_knot_MTases"/>
</dbReference>
<reference evidence="16 17" key="1">
    <citation type="journal article" date="2019" name="Genome Biol. Evol.">
        <title>Day and night: Metabolic profiles and evolutionary relationships of six axenic non-marine cyanobacteria.</title>
        <authorList>
            <person name="Will S.E."/>
            <person name="Henke P."/>
            <person name="Boedeker C."/>
            <person name="Huang S."/>
            <person name="Brinkmann H."/>
            <person name="Rohde M."/>
            <person name="Jarek M."/>
            <person name="Friedl T."/>
            <person name="Seufert S."/>
            <person name="Schumacher M."/>
            <person name="Overmann J."/>
            <person name="Neumann-Schaal M."/>
            <person name="Petersen J."/>
        </authorList>
    </citation>
    <scope>NUCLEOTIDE SEQUENCE [LARGE SCALE GENOMIC DNA]</scope>
    <source>
        <strain evidence="16 17">SAG 39.79</strain>
    </source>
</reference>
<dbReference type="GO" id="GO:0070042">
    <property type="term" value="F:rRNA (uridine-N3-)-methyltransferase activity"/>
    <property type="evidence" value="ECO:0007669"/>
    <property type="project" value="TreeGrafter"/>
</dbReference>
<feature type="domain" description="Ribosomal RNA small subunit methyltransferase E methyltransferase" evidence="14">
    <location>
        <begin position="227"/>
        <end position="277"/>
    </location>
</feature>
<dbReference type="PANTHER" id="PTHR30027:SF3">
    <property type="entry name" value="16S RRNA (URACIL(1498)-N(3))-METHYLTRANSFERASE"/>
    <property type="match status" value="1"/>
</dbReference>
<evidence type="ECO:0000256" key="11">
    <source>
        <dbReference type="ARBA" id="ARBA00047944"/>
    </source>
</evidence>
<dbReference type="Pfam" id="PF20260">
    <property type="entry name" value="PUA_4"/>
    <property type="match status" value="1"/>
</dbReference>
<comment type="catalytic activity">
    <reaction evidence="11 12">
        <text>uridine(1498) in 16S rRNA + S-adenosyl-L-methionine = N(3)-methyluridine(1498) in 16S rRNA + S-adenosyl-L-homocysteine + H(+)</text>
        <dbReference type="Rhea" id="RHEA:42920"/>
        <dbReference type="Rhea" id="RHEA-COMP:10283"/>
        <dbReference type="Rhea" id="RHEA-COMP:10284"/>
        <dbReference type="ChEBI" id="CHEBI:15378"/>
        <dbReference type="ChEBI" id="CHEBI:57856"/>
        <dbReference type="ChEBI" id="CHEBI:59789"/>
        <dbReference type="ChEBI" id="CHEBI:65315"/>
        <dbReference type="ChEBI" id="CHEBI:74502"/>
        <dbReference type="EC" id="2.1.1.193"/>
    </reaction>
</comment>
<dbReference type="RefSeq" id="WP_106168848.1">
    <property type="nucleotide sequence ID" value="NZ_JAVKZF010000001.1"/>
</dbReference>
<evidence type="ECO:0000259" key="14">
    <source>
        <dbReference type="Pfam" id="PF04452"/>
    </source>
</evidence>
<evidence type="ECO:0000256" key="9">
    <source>
        <dbReference type="ARBA" id="ARBA00022691"/>
    </source>
</evidence>
<evidence type="ECO:0000256" key="5">
    <source>
        <dbReference type="ARBA" id="ARBA00022490"/>
    </source>
</evidence>
<proteinExistence type="inferred from homology"/>
<dbReference type="Proteomes" id="UP000282574">
    <property type="component" value="Unassembled WGS sequence"/>
</dbReference>
<name>A0AB37UNQ7_9CYAN</name>
<dbReference type="Gene3D" id="3.40.1280.10">
    <property type="match status" value="1"/>
</dbReference>
<keyword evidence="6 12" id="KW-0698">rRNA processing</keyword>
<keyword evidence="17" id="KW-1185">Reference proteome</keyword>
<keyword evidence="9 12" id="KW-0949">S-adenosyl-L-methionine</keyword>
<keyword evidence="8 12" id="KW-0808">Transferase</keyword>
<dbReference type="NCBIfam" id="TIGR00046">
    <property type="entry name" value="RsmE family RNA methyltransferase"/>
    <property type="match status" value="2"/>
</dbReference>
<evidence type="ECO:0000256" key="7">
    <source>
        <dbReference type="ARBA" id="ARBA00022603"/>
    </source>
</evidence>
<dbReference type="CDD" id="cd18084">
    <property type="entry name" value="RsmE-like"/>
    <property type="match status" value="1"/>
</dbReference>
<organism evidence="16 17">
    <name type="scientific">Chroococcidiopsis cubana SAG 39.79</name>
    <dbReference type="NCBI Taxonomy" id="388085"/>
    <lineage>
        <taxon>Bacteria</taxon>
        <taxon>Bacillati</taxon>
        <taxon>Cyanobacteriota</taxon>
        <taxon>Cyanophyceae</taxon>
        <taxon>Chroococcidiopsidales</taxon>
        <taxon>Chroococcidiopsidaceae</taxon>
        <taxon>Chroococcidiopsis</taxon>
    </lineage>
</organism>
<evidence type="ECO:0000256" key="4">
    <source>
        <dbReference type="ARBA" id="ARBA00013673"/>
    </source>
</evidence>
<dbReference type="PIRSF" id="PIRSF015601">
    <property type="entry name" value="MTase_slr0722"/>
    <property type="match status" value="1"/>
</dbReference>
<keyword evidence="5 12" id="KW-0963">Cytoplasm</keyword>
<comment type="function">
    <text evidence="10 12">Specifically methylates the N3 position of the uracil ring of uridine 1498 (m3U1498) in 16S rRNA. Acts on the fully assembled 30S ribosomal subunit.</text>
</comment>
<dbReference type="GO" id="GO:0005737">
    <property type="term" value="C:cytoplasm"/>
    <property type="evidence" value="ECO:0007669"/>
    <property type="project" value="UniProtKB-SubCell"/>
</dbReference>
<dbReference type="PANTHER" id="PTHR30027">
    <property type="entry name" value="RIBOSOMAL RNA SMALL SUBUNIT METHYLTRANSFERASE E"/>
    <property type="match status" value="1"/>
</dbReference>
<evidence type="ECO:0000256" key="10">
    <source>
        <dbReference type="ARBA" id="ARBA00025699"/>
    </source>
</evidence>
<dbReference type="EMBL" id="RSCK01000009">
    <property type="protein sequence ID" value="RUT13025.1"/>
    <property type="molecule type" value="Genomic_DNA"/>
</dbReference>
<evidence type="ECO:0000259" key="15">
    <source>
        <dbReference type="Pfam" id="PF20260"/>
    </source>
</evidence>
<gene>
    <name evidence="16" type="ORF">DSM107010_15810</name>
</gene>
<keyword evidence="7 12" id="KW-0489">Methyltransferase</keyword>